<protein>
    <submittedName>
        <fullName evidence="2">Uncharacterized protein</fullName>
    </submittedName>
</protein>
<sequence length="57" mass="6158">MSSTPIYDELAATYLADLTPDPREPAEPVQAGKTAPQSPPPADRTKTPTEPRKRPKA</sequence>
<feature type="compositionally biased region" description="Basic and acidic residues" evidence="1">
    <location>
        <begin position="43"/>
        <end position="57"/>
    </location>
</feature>
<feature type="region of interest" description="Disordered" evidence="1">
    <location>
        <begin position="17"/>
        <end position="57"/>
    </location>
</feature>
<reference evidence="2 3" key="1">
    <citation type="submission" date="2020-08" db="EMBL/GenBank/DDBJ databases">
        <title>Sequencing the genomes of 1000 actinobacteria strains.</title>
        <authorList>
            <person name="Klenk H.-P."/>
        </authorList>
    </citation>
    <scope>NUCLEOTIDE SEQUENCE [LARGE SCALE GENOMIC DNA]</scope>
    <source>
        <strain evidence="2 3">DSM 45486</strain>
    </source>
</reference>
<name>A0A7W9LYI7_9PSEU</name>
<gene>
    <name evidence="2" type="ORF">F4560_000481</name>
</gene>
<dbReference type="EMBL" id="JACHMO010000001">
    <property type="protein sequence ID" value="MBB5800713.1"/>
    <property type="molecule type" value="Genomic_DNA"/>
</dbReference>
<proteinExistence type="predicted"/>
<comment type="caution">
    <text evidence="2">The sequence shown here is derived from an EMBL/GenBank/DDBJ whole genome shotgun (WGS) entry which is preliminary data.</text>
</comment>
<dbReference type="RefSeq" id="WP_184915597.1">
    <property type="nucleotide sequence ID" value="NZ_JACHMO010000001.1"/>
</dbReference>
<keyword evidence="3" id="KW-1185">Reference proteome</keyword>
<accession>A0A7W9LYI7</accession>
<evidence type="ECO:0000256" key="1">
    <source>
        <dbReference type="SAM" id="MobiDB-lite"/>
    </source>
</evidence>
<evidence type="ECO:0000313" key="3">
    <source>
        <dbReference type="Proteomes" id="UP000552097"/>
    </source>
</evidence>
<organism evidence="2 3">
    <name type="scientific">Saccharothrix ecbatanensis</name>
    <dbReference type="NCBI Taxonomy" id="1105145"/>
    <lineage>
        <taxon>Bacteria</taxon>
        <taxon>Bacillati</taxon>
        <taxon>Actinomycetota</taxon>
        <taxon>Actinomycetes</taxon>
        <taxon>Pseudonocardiales</taxon>
        <taxon>Pseudonocardiaceae</taxon>
        <taxon>Saccharothrix</taxon>
    </lineage>
</organism>
<evidence type="ECO:0000313" key="2">
    <source>
        <dbReference type="EMBL" id="MBB5800713.1"/>
    </source>
</evidence>
<dbReference type="AlphaFoldDB" id="A0A7W9LYI7"/>
<dbReference type="Proteomes" id="UP000552097">
    <property type="component" value="Unassembled WGS sequence"/>
</dbReference>